<organism evidence="2 3">
    <name type="scientific">Albugo candida</name>
    <dbReference type="NCBI Taxonomy" id="65357"/>
    <lineage>
        <taxon>Eukaryota</taxon>
        <taxon>Sar</taxon>
        <taxon>Stramenopiles</taxon>
        <taxon>Oomycota</taxon>
        <taxon>Peronosporomycetes</taxon>
        <taxon>Albuginales</taxon>
        <taxon>Albuginaceae</taxon>
        <taxon>Albugo</taxon>
    </lineage>
</organism>
<comment type="caution">
    <text evidence="2">The sequence shown here is derived from an EMBL/GenBank/DDBJ whole genome shotgun (WGS) entry which is preliminary data.</text>
</comment>
<dbReference type="Proteomes" id="UP000053237">
    <property type="component" value="Unassembled WGS sequence"/>
</dbReference>
<dbReference type="InParanoid" id="A0A024GB89"/>
<evidence type="ECO:0000313" key="2">
    <source>
        <dbReference type="EMBL" id="CCI43602.1"/>
    </source>
</evidence>
<sequence length="170" mass="18094">MIQLGSCKTSLFASCYAPERNTTNFLPCRGCVSIDISSLPTVTSPVVDHPYPNNLSVTSPDVGNLALRNSSVSDPLPVKDAPTSSPIPSDPLPVDVIIGQSDTDMEFETPLSPIPIPANQPVAMEVVDALPSASRKSVEQGQKTGSRPSLADILKVHEEFRKDKAPKKAT</sequence>
<feature type="region of interest" description="Disordered" evidence="1">
    <location>
        <begin position="131"/>
        <end position="152"/>
    </location>
</feature>
<dbReference type="EMBL" id="CAIX01000052">
    <property type="protein sequence ID" value="CCI43602.1"/>
    <property type="molecule type" value="Genomic_DNA"/>
</dbReference>
<proteinExistence type="predicted"/>
<accession>A0A024GB89</accession>
<name>A0A024GB89_9STRA</name>
<feature type="region of interest" description="Disordered" evidence="1">
    <location>
        <begin position="68"/>
        <end position="93"/>
    </location>
</feature>
<evidence type="ECO:0000256" key="1">
    <source>
        <dbReference type="SAM" id="MobiDB-lite"/>
    </source>
</evidence>
<dbReference type="AlphaFoldDB" id="A0A024GB89"/>
<reference evidence="2 3" key="1">
    <citation type="submission" date="2012-05" db="EMBL/GenBank/DDBJ databases">
        <title>Recombination and specialization in a pathogen metapopulation.</title>
        <authorList>
            <person name="Gardiner A."/>
            <person name="Kemen E."/>
            <person name="Schultz-Larsen T."/>
            <person name="MacLean D."/>
            <person name="Van Oosterhout C."/>
            <person name="Jones J.D.G."/>
        </authorList>
    </citation>
    <scope>NUCLEOTIDE SEQUENCE [LARGE SCALE GENOMIC DNA]</scope>
    <source>
        <strain evidence="2 3">Ac Nc2</strain>
    </source>
</reference>
<protein>
    <submittedName>
        <fullName evidence="2">Uncharacterized protein</fullName>
    </submittedName>
</protein>
<keyword evidence="3" id="KW-1185">Reference proteome</keyword>
<gene>
    <name evidence="2" type="ORF">BN9_043860</name>
</gene>
<evidence type="ECO:0000313" key="3">
    <source>
        <dbReference type="Proteomes" id="UP000053237"/>
    </source>
</evidence>